<dbReference type="Proteomes" id="UP001608902">
    <property type="component" value="Unassembled WGS sequence"/>
</dbReference>
<evidence type="ECO:0000313" key="8">
    <source>
        <dbReference type="EMBL" id="MFH4976079.1"/>
    </source>
</evidence>
<dbReference type="InterPro" id="IPR023574">
    <property type="entry name" value="Ribosomal_uL4_dom_sf"/>
</dbReference>
<evidence type="ECO:0000256" key="6">
    <source>
        <dbReference type="ARBA" id="ARBA00040565"/>
    </source>
</evidence>
<comment type="subcellular location">
    <subcellularLocation>
        <location evidence="1">Mitochondrion</location>
    </subcellularLocation>
</comment>
<organism evidence="8 9">
    <name type="scientific">Gnathostoma spinigerum</name>
    <dbReference type="NCBI Taxonomy" id="75299"/>
    <lineage>
        <taxon>Eukaryota</taxon>
        <taxon>Metazoa</taxon>
        <taxon>Ecdysozoa</taxon>
        <taxon>Nematoda</taxon>
        <taxon>Chromadorea</taxon>
        <taxon>Rhabditida</taxon>
        <taxon>Spirurina</taxon>
        <taxon>Gnathostomatomorpha</taxon>
        <taxon>Gnathostomatoidea</taxon>
        <taxon>Gnathostomatidae</taxon>
        <taxon>Gnathostoma</taxon>
    </lineage>
</organism>
<dbReference type="GO" id="GO:0005743">
    <property type="term" value="C:mitochondrial inner membrane"/>
    <property type="evidence" value="ECO:0007669"/>
    <property type="project" value="UniProtKB-ARBA"/>
</dbReference>
<dbReference type="Gene3D" id="3.40.1370.10">
    <property type="match status" value="1"/>
</dbReference>
<evidence type="ECO:0000256" key="7">
    <source>
        <dbReference type="ARBA" id="ARBA00082711"/>
    </source>
</evidence>
<keyword evidence="9" id="KW-1185">Reference proteome</keyword>
<evidence type="ECO:0000256" key="5">
    <source>
        <dbReference type="ARBA" id="ARBA00023274"/>
    </source>
</evidence>
<evidence type="ECO:0000256" key="3">
    <source>
        <dbReference type="ARBA" id="ARBA00022980"/>
    </source>
</evidence>
<reference evidence="8 9" key="1">
    <citation type="submission" date="2024-08" db="EMBL/GenBank/DDBJ databases">
        <title>Gnathostoma spinigerum genome.</title>
        <authorList>
            <person name="Gonzalez-Bertolin B."/>
            <person name="Monzon S."/>
            <person name="Zaballos A."/>
            <person name="Jimenez P."/>
            <person name="Dekumyoy P."/>
            <person name="Varona S."/>
            <person name="Cuesta I."/>
            <person name="Sumanam S."/>
            <person name="Adisakwattana P."/>
            <person name="Gasser R.B."/>
            <person name="Hernandez-Gonzalez A."/>
            <person name="Young N.D."/>
            <person name="Perteguer M.J."/>
        </authorList>
    </citation>
    <scope>NUCLEOTIDE SEQUENCE [LARGE SCALE GENOMIC DNA]</scope>
    <source>
        <strain evidence="8">AL3</strain>
        <tissue evidence="8">Liver</tissue>
    </source>
</reference>
<sequence>MSVVCKSAIAFFGVRPVSLLKYSAKRLCQDVASSATPCSSAVFDFPHYGRSLWRIDEKNPYLTIPQTWVTTLSSVEEKRVGIISLHPEVFRVPPRLDILHRNVTWQLNYRNLQLTKQLTKAEMPGGGHKPWPQKKMGRHHAGSIRAPHFKNGGFANGVRGPRTWFYILPDAIRLQGLCVALTIKHAQNDIVVVDDFASLQSNEPQSLHDLADVRNWGYSVLFVNEGSDVPSNLIDSCEEIPSFNVMPVYGLNCYSLMKYETIVLSELALEILQYRILCQKHRSESLQKKYRYIDYKKKILSEAEKEMNSDAVPFV</sequence>
<keyword evidence="4" id="KW-0496">Mitochondrion</keyword>
<proteinExistence type="inferred from homology"/>
<protein>
    <recommendedName>
        <fullName evidence="6">Large ribosomal subunit protein uL4m</fullName>
    </recommendedName>
    <alternativeName>
        <fullName evidence="7">39S ribosomal protein L4, mitochondrial</fullName>
    </alternativeName>
</protein>
<dbReference type="EMBL" id="JBGFUD010001297">
    <property type="protein sequence ID" value="MFH4976079.1"/>
    <property type="molecule type" value="Genomic_DNA"/>
</dbReference>
<dbReference type="GO" id="GO:1990904">
    <property type="term" value="C:ribonucleoprotein complex"/>
    <property type="evidence" value="ECO:0007669"/>
    <property type="project" value="UniProtKB-KW"/>
</dbReference>
<evidence type="ECO:0000256" key="1">
    <source>
        <dbReference type="ARBA" id="ARBA00004173"/>
    </source>
</evidence>
<accession>A0ABD6E7K4</accession>
<comment type="caution">
    <text evidence="8">The sequence shown here is derived from an EMBL/GenBank/DDBJ whole genome shotgun (WGS) entry which is preliminary data.</text>
</comment>
<name>A0ABD6E7K4_9BILA</name>
<keyword evidence="3" id="KW-0689">Ribosomal protein</keyword>
<keyword evidence="5" id="KW-0687">Ribonucleoprotein</keyword>
<dbReference type="FunFam" id="3.40.1370.10:FF:000005">
    <property type="entry name" value="39S ribosomal protein L4, mitochondrial"/>
    <property type="match status" value="1"/>
</dbReference>
<evidence type="ECO:0000256" key="4">
    <source>
        <dbReference type="ARBA" id="ARBA00023128"/>
    </source>
</evidence>
<gene>
    <name evidence="8" type="ORF">AB6A40_002788</name>
</gene>
<dbReference type="PANTHER" id="PTHR10746">
    <property type="entry name" value="50S RIBOSOMAL PROTEIN L4"/>
    <property type="match status" value="1"/>
</dbReference>
<dbReference type="PANTHER" id="PTHR10746:SF6">
    <property type="entry name" value="LARGE RIBOSOMAL SUBUNIT PROTEIN UL4M"/>
    <property type="match status" value="1"/>
</dbReference>
<dbReference type="InterPro" id="IPR013005">
    <property type="entry name" value="Ribosomal_uL4-like"/>
</dbReference>
<evidence type="ECO:0000256" key="2">
    <source>
        <dbReference type="ARBA" id="ARBA00010528"/>
    </source>
</evidence>
<dbReference type="GO" id="GO:0005840">
    <property type="term" value="C:ribosome"/>
    <property type="evidence" value="ECO:0007669"/>
    <property type="project" value="UniProtKB-KW"/>
</dbReference>
<dbReference type="Pfam" id="PF00573">
    <property type="entry name" value="Ribosomal_L4"/>
    <property type="match status" value="1"/>
</dbReference>
<comment type="similarity">
    <text evidence="2">Belongs to the universal ribosomal protein uL4 family.</text>
</comment>
<dbReference type="AlphaFoldDB" id="A0ABD6E7K4"/>
<evidence type="ECO:0000313" key="9">
    <source>
        <dbReference type="Proteomes" id="UP001608902"/>
    </source>
</evidence>
<dbReference type="InterPro" id="IPR002136">
    <property type="entry name" value="Ribosomal_uL4"/>
</dbReference>
<dbReference type="SUPFAM" id="SSF52166">
    <property type="entry name" value="Ribosomal protein L4"/>
    <property type="match status" value="1"/>
</dbReference>